<dbReference type="EMBL" id="CAADRP010000014">
    <property type="protein sequence ID" value="VFU21745.1"/>
    <property type="molecule type" value="Genomic_DNA"/>
</dbReference>
<protein>
    <submittedName>
        <fullName evidence="2">Uncharacterized protein</fullName>
    </submittedName>
</protein>
<keyword evidence="1" id="KW-0472">Membrane</keyword>
<evidence type="ECO:0000313" key="2">
    <source>
        <dbReference type="EMBL" id="VFU21745.1"/>
    </source>
</evidence>
<sequence>MAIAAMVTWPSTMPLIAFTTACPWVDRSWWVPVIRLLRLLWLLRLLGFFGLLRLLRLLRFFRLLRFLRLLRLLRFFWFLRLLWWFRHLDLNALDSLTSSAANLVLDLVRTARDHSDCHCSCLRVIHLVLDFLLTKKTQPQFQST</sequence>
<organism evidence="2">
    <name type="scientific">Salix viminalis</name>
    <name type="common">Common osier</name>
    <name type="synonym">Basket willow</name>
    <dbReference type="NCBI Taxonomy" id="40686"/>
    <lineage>
        <taxon>Eukaryota</taxon>
        <taxon>Viridiplantae</taxon>
        <taxon>Streptophyta</taxon>
        <taxon>Embryophyta</taxon>
        <taxon>Tracheophyta</taxon>
        <taxon>Spermatophyta</taxon>
        <taxon>Magnoliopsida</taxon>
        <taxon>eudicotyledons</taxon>
        <taxon>Gunneridae</taxon>
        <taxon>Pentapetalae</taxon>
        <taxon>rosids</taxon>
        <taxon>fabids</taxon>
        <taxon>Malpighiales</taxon>
        <taxon>Salicaceae</taxon>
        <taxon>Saliceae</taxon>
        <taxon>Salix</taxon>
    </lineage>
</organism>
<keyword evidence="1" id="KW-0812">Transmembrane</keyword>
<feature type="transmembrane region" description="Helical" evidence="1">
    <location>
        <begin position="37"/>
        <end position="55"/>
    </location>
</feature>
<proteinExistence type="predicted"/>
<evidence type="ECO:0000256" key="1">
    <source>
        <dbReference type="SAM" id="Phobius"/>
    </source>
</evidence>
<keyword evidence="1" id="KW-1133">Transmembrane helix</keyword>
<accession>A0A6N2K3Q0</accession>
<name>A0A6N2K3Q0_SALVM</name>
<gene>
    <name evidence="2" type="ORF">SVIM_LOCUS16351</name>
</gene>
<dbReference type="AlphaFoldDB" id="A0A6N2K3Q0"/>
<reference evidence="2" key="1">
    <citation type="submission" date="2019-03" db="EMBL/GenBank/DDBJ databases">
        <authorList>
            <person name="Mank J."/>
            <person name="Almeida P."/>
        </authorList>
    </citation>
    <scope>NUCLEOTIDE SEQUENCE</scope>
    <source>
        <strain evidence="2">78183</strain>
    </source>
</reference>